<accession>A0A2A6CHJ6</accession>
<evidence type="ECO:0000256" key="1">
    <source>
        <dbReference type="SAM" id="Coils"/>
    </source>
</evidence>
<gene>
    <name evidence="4" type="primary">WBGene00276433</name>
</gene>
<feature type="compositionally biased region" description="Basic and acidic residues" evidence="2">
    <location>
        <begin position="167"/>
        <end position="176"/>
    </location>
</feature>
<keyword evidence="5" id="KW-1185">Reference proteome</keyword>
<keyword evidence="1" id="KW-0175">Coiled coil</keyword>
<name>A0A2A6CHJ6_PRIPA</name>
<sequence>MTFIRSPKILSLRQLILFYRFLPFSCQLYTFSAAVAASALTRASGAHTETKTPWDRLPEREQATPALESLEEWRVEWLAELAARTEATNDWWIIVIALCIGAALGALCLVMSSNIETLRRNLRDLEAEIDLEIAALQARVAALQLPAKCDGPAVAAPAPTRASGAHTEAKTPEREQATPALVSLEEWRAEWLAELAARTASKEEEEAKRDEEAKIKMEEEEAKKKEETMMNSKVLGAVPGETYCALYSLVSRGGNPLPAVLKKYEGKTFVLGANRQVKGGGIAIQYLPAPITASSSLTAHTATALRGNKRVKPIAVVEQHSRPLPPGSLPLLVDKQGGYHLAEELWVRLD</sequence>
<feature type="coiled-coil region" evidence="1">
    <location>
        <begin position="108"/>
        <end position="135"/>
    </location>
</feature>
<dbReference type="Proteomes" id="UP000005239">
    <property type="component" value="Unassembled WGS sequence"/>
</dbReference>
<accession>A0A8R1USS4</accession>
<evidence type="ECO:0000313" key="4">
    <source>
        <dbReference type="EnsemblMetazoa" id="PPA38064.1"/>
    </source>
</evidence>
<feature type="transmembrane region" description="Helical" evidence="3">
    <location>
        <begin position="21"/>
        <end position="40"/>
    </location>
</feature>
<protein>
    <submittedName>
        <fullName evidence="4">Uncharacterized protein</fullName>
    </submittedName>
</protein>
<evidence type="ECO:0000256" key="2">
    <source>
        <dbReference type="SAM" id="MobiDB-lite"/>
    </source>
</evidence>
<reference evidence="4" key="2">
    <citation type="submission" date="2022-06" db="UniProtKB">
        <authorList>
            <consortium name="EnsemblMetazoa"/>
        </authorList>
    </citation>
    <scope>IDENTIFICATION</scope>
    <source>
        <strain evidence="4">PS312</strain>
    </source>
</reference>
<feature type="transmembrane region" description="Helical" evidence="3">
    <location>
        <begin position="91"/>
        <end position="111"/>
    </location>
</feature>
<dbReference type="AlphaFoldDB" id="A0A2A6CHJ6"/>
<organism evidence="4 5">
    <name type="scientific">Pristionchus pacificus</name>
    <name type="common">Parasitic nematode worm</name>
    <dbReference type="NCBI Taxonomy" id="54126"/>
    <lineage>
        <taxon>Eukaryota</taxon>
        <taxon>Metazoa</taxon>
        <taxon>Ecdysozoa</taxon>
        <taxon>Nematoda</taxon>
        <taxon>Chromadorea</taxon>
        <taxon>Rhabditida</taxon>
        <taxon>Rhabditina</taxon>
        <taxon>Diplogasteromorpha</taxon>
        <taxon>Diplogasteroidea</taxon>
        <taxon>Neodiplogasteridae</taxon>
        <taxon>Pristionchus</taxon>
    </lineage>
</organism>
<keyword evidence="3" id="KW-1133">Transmembrane helix</keyword>
<keyword evidence="3" id="KW-0812">Transmembrane</keyword>
<evidence type="ECO:0000313" key="5">
    <source>
        <dbReference type="Proteomes" id="UP000005239"/>
    </source>
</evidence>
<feature type="region of interest" description="Disordered" evidence="2">
    <location>
        <begin position="154"/>
        <end position="176"/>
    </location>
</feature>
<evidence type="ECO:0000256" key="3">
    <source>
        <dbReference type="SAM" id="Phobius"/>
    </source>
</evidence>
<feature type="coiled-coil region" evidence="1">
    <location>
        <begin position="200"/>
        <end position="228"/>
    </location>
</feature>
<dbReference type="EnsemblMetazoa" id="PPA38064.1">
    <property type="protein sequence ID" value="PPA38064.1"/>
    <property type="gene ID" value="WBGene00276433"/>
</dbReference>
<keyword evidence="3" id="KW-0472">Membrane</keyword>
<reference evidence="5" key="1">
    <citation type="journal article" date="2008" name="Nat. Genet.">
        <title>The Pristionchus pacificus genome provides a unique perspective on nematode lifestyle and parasitism.</title>
        <authorList>
            <person name="Dieterich C."/>
            <person name="Clifton S.W."/>
            <person name="Schuster L.N."/>
            <person name="Chinwalla A."/>
            <person name="Delehaunty K."/>
            <person name="Dinkelacker I."/>
            <person name="Fulton L."/>
            <person name="Fulton R."/>
            <person name="Godfrey J."/>
            <person name="Minx P."/>
            <person name="Mitreva M."/>
            <person name="Roeseler W."/>
            <person name="Tian H."/>
            <person name="Witte H."/>
            <person name="Yang S.P."/>
            <person name="Wilson R.K."/>
            <person name="Sommer R.J."/>
        </authorList>
    </citation>
    <scope>NUCLEOTIDE SEQUENCE [LARGE SCALE GENOMIC DNA]</scope>
    <source>
        <strain evidence="5">PS312</strain>
    </source>
</reference>
<proteinExistence type="predicted"/>